<reference evidence="2" key="1">
    <citation type="submission" date="2022-06" db="EMBL/GenBank/DDBJ databases">
        <title>Uncovering the hologenomic basis of an extraordinary plant invasion.</title>
        <authorList>
            <person name="Bieker V.C."/>
            <person name="Martin M.D."/>
            <person name="Gilbert T."/>
            <person name="Hodgins K."/>
            <person name="Battlay P."/>
            <person name="Petersen B."/>
            <person name="Wilson J."/>
        </authorList>
    </citation>
    <scope>NUCLEOTIDE SEQUENCE</scope>
    <source>
        <strain evidence="2">AA19_3_7</strain>
        <tissue evidence="2">Leaf</tissue>
    </source>
</reference>
<evidence type="ECO:0000256" key="1">
    <source>
        <dbReference type="SAM" id="MobiDB-lite"/>
    </source>
</evidence>
<accession>A0AAD5DCK9</accession>
<feature type="region of interest" description="Disordered" evidence="1">
    <location>
        <begin position="79"/>
        <end position="102"/>
    </location>
</feature>
<keyword evidence="3" id="KW-1185">Reference proteome</keyword>
<evidence type="ECO:0000313" key="3">
    <source>
        <dbReference type="Proteomes" id="UP001206925"/>
    </source>
</evidence>
<comment type="caution">
    <text evidence="2">The sequence shown here is derived from an EMBL/GenBank/DDBJ whole genome shotgun (WGS) entry which is preliminary data.</text>
</comment>
<gene>
    <name evidence="2" type="ORF">M8C21_007174</name>
</gene>
<sequence>DNKKTRLGYRKSRLSKFWSESVIRSVTSRRILVDFDDLKATTVEKSSILNYTKADCDGLLTRFWIPLCKITPEGIRISASNQEHESQDQLPSSLGDIYDMFK</sequence>
<name>A0AAD5DCK9_AMBAR</name>
<evidence type="ECO:0000313" key="2">
    <source>
        <dbReference type="EMBL" id="KAI7757024.1"/>
    </source>
</evidence>
<feature type="non-terminal residue" evidence="2">
    <location>
        <position position="102"/>
    </location>
</feature>
<dbReference type="EMBL" id="JAMZMK010000193">
    <property type="protein sequence ID" value="KAI7757024.1"/>
    <property type="molecule type" value="Genomic_DNA"/>
</dbReference>
<dbReference type="AlphaFoldDB" id="A0AAD5DCK9"/>
<proteinExistence type="predicted"/>
<organism evidence="2 3">
    <name type="scientific">Ambrosia artemisiifolia</name>
    <name type="common">Common ragweed</name>
    <dbReference type="NCBI Taxonomy" id="4212"/>
    <lineage>
        <taxon>Eukaryota</taxon>
        <taxon>Viridiplantae</taxon>
        <taxon>Streptophyta</taxon>
        <taxon>Embryophyta</taxon>
        <taxon>Tracheophyta</taxon>
        <taxon>Spermatophyta</taxon>
        <taxon>Magnoliopsida</taxon>
        <taxon>eudicotyledons</taxon>
        <taxon>Gunneridae</taxon>
        <taxon>Pentapetalae</taxon>
        <taxon>asterids</taxon>
        <taxon>campanulids</taxon>
        <taxon>Asterales</taxon>
        <taxon>Asteraceae</taxon>
        <taxon>Asteroideae</taxon>
        <taxon>Heliantheae alliance</taxon>
        <taxon>Heliantheae</taxon>
        <taxon>Ambrosia</taxon>
    </lineage>
</organism>
<dbReference type="Proteomes" id="UP001206925">
    <property type="component" value="Unassembled WGS sequence"/>
</dbReference>
<protein>
    <submittedName>
        <fullName evidence="2">Uncharacterized protein</fullName>
    </submittedName>
</protein>